<name>A0A5B7JX39_PORTR</name>
<dbReference type="AlphaFoldDB" id="A0A5B7JX39"/>
<gene>
    <name evidence="1" type="ORF">E2C01_092878</name>
</gene>
<reference evidence="1 2" key="1">
    <citation type="submission" date="2019-05" db="EMBL/GenBank/DDBJ databases">
        <title>Another draft genome of Portunus trituberculatus and its Hox gene families provides insights of decapod evolution.</title>
        <authorList>
            <person name="Jeong J.-H."/>
            <person name="Song I."/>
            <person name="Kim S."/>
            <person name="Choi T."/>
            <person name="Kim D."/>
            <person name="Ryu S."/>
            <person name="Kim W."/>
        </authorList>
    </citation>
    <scope>NUCLEOTIDE SEQUENCE [LARGE SCALE GENOMIC DNA]</scope>
    <source>
        <tissue evidence="1">Muscle</tissue>
    </source>
</reference>
<evidence type="ECO:0000313" key="1">
    <source>
        <dbReference type="EMBL" id="MPC97558.1"/>
    </source>
</evidence>
<dbReference type="Proteomes" id="UP000324222">
    <property type="component" value="Unassembled WGS sequence"/>
</dbReference>
<organism evidence="1 2">
    <name type="scientific">Portunus trituberculatus</name>
    <name type="common">Swimming crab</name>
    <name type="synonym">Neptunus trituberculatus</name>
    <dbReference type="NCBI Taxonomy" id="210409"/>
    <lineage>
        <taxon>Eukaryota</taxon>
        <taxon>Metazoa</taxon>
        <taxon>Ecdysozoa</taxon>
        <taxon>Arthropoda</taxon>
        <taxon>Crustacea</taxon>
        <taxon>Multicrustacea</taxon>
        <taxon>Malacostraca</taxon>
        <taxon>Eumalacostraca</taxon>
        <taxon>Eucarida</taxon>
        <taxon>Decapoda</taxon>
        <taxon>Pleocyemata</taxon>
        <taxon>Brachyura</taxon>
        <taxon>Eubrachyura</taxon>
        <taxon>Portunoidea</taxon>
        <taxon>Portunidae</taxon>
        <taxon>Portuninae</taxon>
        <taxon>Portunus</taxon>
    </lineage>
</organism>
<accession>A0A5B7JX39</accession>
<evidence type="ECO:0000313" key="2">
    <source>
        <dbReference type="Proteomes" id="UP000324222"/>
    </source>
</evidence>
<sequence length="30" mass="3339">MPVWATLRPSAAWCTVNCGHRITIAATQPW</sequence>
<dbReference type="EMBL" id="VSRR010110496">
    <property type="protein sequence ID" value="MPC97558.1"/>
    <property type="molecule type" value="Genomic_DNA"/>
</dbReference>
<comment type="caution">
    <text evidence="1">The sequence shown here is derived from an EMBL/GenBank/DDBJ whole genome shotgun (WGS) entry which is preliminary data.</text>
</comment>
<keyword evidence="2" id="KW-1185">Reference proteome</keyword>
<protein>
    <submittedName>
        <fullName evidence="1">Uncharacterized protein</fullName>
    </submittedName>
</protein>
<proteinExistence type="predicted"/>